<gene>
    <name evidence="1" type="ORF">J2Z66_006919</name>
</gene>
<dbReference type="Proteomes" id="UP001519287">
    <property type="component" value="Unassembled WGS sequence"/>
</dbReference>
<sequence>MMKYGADPIEHKFILHCTEIEHRGQWVDVFLSLQLAADEKLPEGLLSPSVLVICSQDGNIVQTVLHDEGCDSEFQFTYTEKEKVERFIQDQIVGLLINKR</sequence>
<name>A0ABS4J621_9BACL</name>
<reference evidence="1 2" key="1">
    <citation type="submission" date="2021-03" db="EMBL/GenBank/DDBJ databases">
        <title>Genomic Encyclopedia of Type Strains, Phase IV (KMG-IV): sequencing the most valuable type-strain genomes for metagenomic binning, comparative biology and taxonomic classification.</title>
        <authorList>
            <person name="Goeker M."/>
        </authorList>
    </citation>
    <scope>NUCLEOTIDE SEQUENCE [LARGE SCALE GENOMIC DNA]</scope>
    <source>
        <strain evidence="1 2">DSM 26048</strain>
    </source>
</reference>
<protein>
    <submittedName>
        <fullName evidence="1">Uncharacterized protein</fullName>
    </submittedName>
</protein>
<dbReference type="EMBL" id="JAGGLB010000032">
    <property type="protein sequence ID" value="MBP1995277.1"/>
    <property type="molecule type" value="Genomic_DNA"/>
</dbReference>
<keyword evidence="2" id="KW-1185">Reference proteome</keyword>
<accession>A0ABS4J621</accession>
<evidence type="ECO:0000313" key="1">
    <source>
        <dbReference type="EMBL" id="MBP1995277.1"/>
    </source>
</evidence>
<evidence type="ECO:0000313" key="2">
    <source>
        <dbReference type="Proteomes" id="UP001519287"/>
    </source>
</evidence>
<proteinExistence type="predicted"/>
<dbReference type="RefSeq" id="WP_209977087.1">
    <property type="nucleotide sequence ID" value="NZ_JAGGLB010000032.1"/>
</dbReference>
<organism evidence="1 2">
    <name type="scientific">Paenibacillus eucommiae</name>
    <dbReference type="NCBI Taxonomy" id="1355755"/>
    <lineage>
        <taxon>Bacteria</taxon>
        <taxon>Bacillati</taxon>
        <taxon>Bacillota</taxon>
        <taxon>Bacilli</taxon>
        <taxon>Bacillales</taxon>
        <taxon>Paenibacillaceae</taxon>
        <taxon>Paenibacillus</taxon>
    </lineage>
</organism>
<comment type="caution">
    <text evidence="1">The sequence shown here is derived from an EMBL/GenBank/DDBJ whole genome shotgun (WGS) entry which is preliminary data.</text>
</comment>